<organism evidence="1 2">
    <name type="scientific">Streptococcus porcinus</name>
    <dbReference type="NCBI Taxonomy" id="1340"/>
    <lineage>
        <taxon>Bacteria</taxon>
        <taxon>Bacillati</taxon>
        <taxon>Bacillota</taxon>
        <taxon>Bacilli</taxon>
        <taxon>Lactobacillales</taxon>
        <taxon>Streptococcaceae</taxon>
        <taxon>Streptococcus</taxon>
    </lineage>
</organism>
<protein>
    <submittedName>
        <fullName evidence="1">Uncharacterized protein</fullName>
    </submittedName>
</protein>
<reference evidence="1 2" key="1">
    <citation type="submission" date="2020-07" db="EMBL/GenBank/DDBJ databases">
        <title>Molecular and genomic characterization of Streptococcus porcinus isolated from diseased swine in Brazil.</title>
        <authorList>
            <person name="Moreno L.Z."/>
            <person name="Matajira C.E.C."/>
            <person name="Poor A.P."/>
            <person name="Dutra M.C."/>
            <person name="Moreno A.M."/>
        </authorList>
    </citation>
    <scope>NUCLEOTIDE SEQUENCE [LARGE SCALE GENOMIC DNA]</scope>
    <source>
        <strain evidence="1 2">SP0816-2</strain>
    </source>
</reference>
<dbReference type="RefSeq" id="WP_181460486.1">
    <property type="nucleotide sequence ID" value="NZ_JACEGE010000024.1"/>
</dbReference>
<sequence>MKRENTNQSEYNKLCIAKANWLDMILAHGLYSDSYTDINLIRAFNKLDERDQNLLDEHYETERK</sequence>
<gene>
    <name evidence="1" type="ORF">H1B29_08875</name>
</gene>
<evidence type="ECO:0000313" key="1">
    <source>
        <dbReference type="EMBL" id="MBA2796591.1"/>
    </source>
</evidence>
<evidence type="ECO:0000313" key="2">
    <source>
        <dbReference type="Proteomes" id="UP000524462"/>
    </source>
</evidence>
<dbReference type="AlphaFoldDB" id="A0A7W0ART1"/>
<name>A0A7W0ART1_STRPO</name>
<proteinExistence type="predicted"/>
<accession>A0A7W0ART1</accession>
<comment type="caution">
    <text evidence="1">The sequence shown here is derived from an EMBL/GenBank/DDBJ whole genome shotgun (WGS) entry which is preliminary data.</text>
</comment>
<dbReference type="EMBL" id="JACEGE010000024">
    <property type="protein sequence ID" value="MBA2796591.1"/>
    <property type="molecule type" value="Genomic_DNA"/>
</dbReference>
<dbReference type="Proteomes" id="UP000524462">
    <property type="component" value="Unassembled WGS sequence"/>
</dbReference>